<proteinExistence type="inferred from homology"/>
<evidence type="ECO:0000256" key="10">
    <source>
        <dbReference type="PIRSR" id="PIRSR000114-3"/>
    </source>
</evidence>
<keyword evidence="4 10" id="KW-0520">NAD</keyword>
<feature type="binding site" evidence="10">
    <location>
        <position position="147"/>
    </location>
    <ligand>
        <name>NAD(+)</name>
        <dbReference type="ChEBI" id="CHEBI:57540"/>
    </ligand>
</feature>
<evidence type="ECO:0000256" key="9">
    <source>
        <dbReference type="PIRSR" id="PIRSR000114-2"/>
    </source>
</evidence>
<keyword evidence="3 11" id="KW-0560">Oxidoreductase</keyword>
<comment type="similarity">
    <text evidence="1 11">Belongs to the NAD-dependent glycerol-3-phosphate dehydrogenase family.</text>
</comment>
<name>A0A7C1FMT5_9CHLR</name>
<evidence type="ECO:0000256" key="6">
    <source>
        <dbReference type="ARBA" id="ARBA00023209"/>
    </source>
</evidence>
<dbReference type="GO" id="GO:0005975">
    <property type="term" value="P:carbohydrate metabolic process"/>
    <property type="evidence" value="ECO:0007669"/>
    <property type="project" value="InterPro"/>
</dbReference>
<keyword evidence="6" id="KW-0594">Phospholipid biosynthesis</keyword>
<evidence type="ECO:0000256" key="8">
    <source>
        <dbReference type="PIRSR" id="PIRSR000114-1"/>
    </source>
</evidence>
<dbReference type="PIRSF" id="PIRSF000114">
    <property type="entry name" value="Glycerol-3-P_dh"/>
    <property type="match status" value="1"/>
</dbReference>
<evidence type="ECO:0000256" key="12">
    <source>
        <dbReference type="RuleBase" id="RU000439"/>
    </source>
</evidence>
<dbReference type="GO" id="GO:0008654">
    <property type="term" value="P:phospholipid biosynthetic process"/>
    <property type="evidence" value="ECO:0007669"/>
    <property type="project" value="UniProtKB-KW"/>
</dbReference>
<evidence type="ECO:0000256" key="11">
    <source>
        <dbReference type="RuleBase" id="RU000437"/>
    </source>
</evidence>
<evidence type="ECO:0000313" key="15">
    <source>
        <dbReference type="EMBL" id="HDX32853.1"/>
    </source>
</evidence>
<dbReference type="InterPro" id="IPR011128">
    <property type="entry name" value="G3P_DH_NAD-dep_N"/>
</dbReference>
<feature type="active site" description="Proton acceptor" evidence="8">
    <location>
        <position position="198"/>
    </location>
</feature>
<dbReference type="GO" id="GO:0051287">
    <property type="term" value="F:NAD binding"/>
    <property type="evidence" value="ECO:0007669"/>
    <property type="project" value="InterPro"/>
</dbReference>
<keyword evidence="2" id="KW-0444">Lipid biosynthesis</keyword>
<dbReference type="InterPro" id="IPR036291">
    <property type="entry name" value="NAD(P)-bd_dom_sf"/>
</dbReference>
<feature type="binding site" evidence="9">
    <location>
        <begin position="270"/>
        <end position="271"/>
    </location>
    <ligand>
        <name>substrate</name>
    </ligand>
</feature>
<evidence type="ECO:0000256" key="2">
    <source>
        <dbReference type="ARBA" id="ARBA00022516"/>
    </source>
</evidence>
<evidence type="ECO:0000259" key="13">
    <source>
        <dbReference type="Pfam" id="PF01210"/>
    </source>
</evidence>
<dbReference type="PANTHER" id="PTHR11728">
    <property type="entry name" value="GLYCEROL-3-PHOSPHATE DEHYDROGENASE"/>
    <property type="match status" value="1"/>
</dbReference>
<dbReference type="InterPro" id="IPR006168">
    <property type="entry name" value="G3P_DH_NAD-dep"/>
</dbReference>
<protein>
    <recommendedName>
        <fullName evidence="12">Glycerol-3-phosphate dehydrogenase</fullName>
        <ecNumber evidence="12">1.1.1.94</ecNumber>
    </recommendedName>
</protein>
<sequence length="354" mass="38105">MAKVLVLGAGVMGSAFTMPLADNGHAVSLVGTHLDTDIIEEIHETRVHPRLCIRLRDNVAPYTYDRLGEVIRDADLVVIGVNSLGVDWAGEMLRPVLPEGTPLLFLTKGLAGDGERLHLLPHRLRMHLTPSQQKHTPLMAIGGPSIAGELAAERDTCVVITGEDADLLERTAAMLRTRYYHVWTSTDMVGVETCVALKNLYALAVGCVGGLLAKAGKASNDAVMHNLAAAIFAQGLWETAYMVDFMGGKRHSVFTLPGAGDLYVTSMGGRNSRMGWHLGQGVPYSVAKREYMPDETIEGAQLAQAIGPTIEALTAQGVLDAAALPLMLKMIEIVCHDAPVEFPWDAFFAGSVRE</sequence>
<dbReference type="Pfam" id="PF01210">
    <property type="entry name" value="NAD_Gly3P_dh_N"/>
    <property type="match status" value="1"/>
</dbReference>
<feature type="domain" description="Glycerol-3-phosphate dehydrogenase NAD-dependent C-terminal" evidence="14">
    <location>
        <begin position="187"/>
        <end position="340"/>
    </location>
</feature>
<feature type="binding site" evidence="10">
    <location>
        <begin position="8"/>
        <end position="13"/>
    </location>
    <ligand>
        <name>NAD(+)</name>
        <dbReference type="ChEBI" id="CHEBI:57540"/>
    </ligand>
</feature>
<dbReference type="InterPro" id="IPR006109">
    <property type="entry name" value="G3P_DH_NAD-dep_C"/>
</dbReference>
<dbReference type="GO" id="GO:0005829">
    <property type="term" value="C:cytosol"/>
    <property type="evidence" value="ECO:0007669"/>
    <property type="project" value="TreeGrafter"/>
</dbReference>
<dbReference type="Pfam" id="PF07479">
    <property type="entry name" value="NAD_Gly3P_dh_C"/>
    <property type="match status" value="1"/>
</dbReference>
<feature type="domain" description="Glycerol-3-phosphate dehydrogenase NAD-dependent N-terminal" evidence="13">
    <location>
        <begin position="3"/>
        <end position="165"/>
    </location>
</feature>
<evidence type="ECO:0000256" key="7">
    <source>
        <dbReference type="ARBA" id="ARBA00023264"/>
    </source>
</evidence>
<keyword evidence="5" id="KW-0443">Lipid metabolism</keyword>
<dbReference type="Gene3D" id="3.40.50.720">
    <property type="entry name" value="NAD(P)-binding Rossmann-like Domain"/>
    <property type="match status" value="1"/>
</dbReference>
<accession>A0A7C1FMT5</accession>
<dbReference type="PRINTS" id="PR00077">
    <property type="entry name" value="GPDHDRGNASE"/>
</dbReference>
<dbReference type="SUPFAM" id="SSF48179">
    <property type="entry name" value="6-phosphogluconate dehydrogenase C-terminal domain-like"/>
    <property type="match status" value="1"/>
</dbReference>
<dbReference type="SUPFAM" id="SSF51735">
    <property type="entry name" value="NAD(P)-binding Rossmann-fold domains"/>
    <property type="match status" value="1"/>
</dbReference>
<dbReference type="AlphaFoldDB" id="A0A7C1FMT5"/>
<evidence type="ECO:0000256" key="1">
    <source>
        <dbReference type="ARBA" id="ARBA00011009"/>
    </source>
</evidence>
<evidence type="ECO:0000259" key="14">
    <source>
        <dbReference type="Pfam" id="PF07479"/>
    </source>
</evidence>
<gene>
    <name evidence="15" type="ORF">ENQ20_15400</name>
</gene>
<dbReference type="GO" id="GO:0047952">
    <property type="term" value="F:glycerol-3-phosphate dehydrogenase [NAD(P)+] activity"/>
    <property type="evidence" value="ECO:0007669"/>
    <property type="project" value="UniProtKB-EC"/>
</dbReference>
<dbReference type="InterPro" id="IPR013328">
    <property type="entry name" value="6PGD_dom2"/>
</dbReference>
<dbReference type="PANTHER" id="PTHR11728:SF1">
    <property type="entry name" value="GLYCEROL-3-PHOSPHATE DEHYDROGENASE [NAD(+)] 2, CHLOROPLASTIC"/>
    <property type="match status" value="1"/>
</dbReference>
<evidence type="ECO:0000256" key="4">
    <source>
        <dbReference type="ARBA" id="ARBA00023027"/>
    </source>
</evidence>
<dbReference type="EMBL" id="DSMG01000161">
    <property type="protein sequence ID" value="HDX32853.1"/>
    <property type="molecule type" value="Genomic_DNA"/>
</dbReference>
<dbReference type="GO" id="GO:0046168">
    <property type="term" value="P:glycerol-3-phosphate catabolic process"/>
    <property type="evidence" value="ECO:0007669"/>
    <property type="project" value="InterPro"/>
</dbReference>
<comment type="caution">
    <text evidence="15">The sequence shown here is derived from an EMBL/GenBank/DDBJ whole genome shotgun (WGS) entry which is preliminary data.</text>
</comment>
<comment type="catalytic activity">
    <reaction evidence="12">
        <text>sn-glycerol 3-phosphate + NADP(+) = dihydroxyacetone phosphate + NADPH + H(+)</text>
        <dbReference type="Rhea" id="RHEA:11096"/>
        <dbReference type="ChEBI" id="CHEBI:15378"/>
        <dbReference type="ChEBI" id="CHEBI:57597"/>
        <dbReference type="ChEBI" id="CHEBI:57642"/>
        <dbReference type="ChEBI" id="CHEBI:57783"/>
        <dbReference type="ChEBI" id="CHEBI:58349"/>
        <dbReference type="EC" id="1.1.1.94"/>
    </reaction>
</comment>
<dbReference type="InterPro" id="IPR008927">
    <property type="entry name" value="6-PGluconate_DH-like_C_sf"/>
</dbReference>
<reference evidence="15" key="1">
    <citation type="journal article" date="2020" name="mSystems">
        <title>Genome- and Community-Level Interaction Insights into Carbon Utilization and Element Cycling Functions of Hydrothermarchaeota in Hydrothermal Sediment.</title>
        <authorList>
            <person name="Zhou Z."/>
            <person name="Liu Y."/>
            <person name="Xu W."/>
            <person name="Pan J."/>
            <person name="Luo Z.H."/>
            <person name="Li M."/>
        </authorList>
    </citation>
    <scope>NUCLEOTIDE SEQUENCE [LARGE SCALE GENOMIC DNA]</scope>
    <source>
        <strain evidence="15">SpSt-289</strain>
    </source>
</reference>
<feature type="binding site" evidence="10">
    <location>
        <position position="270"/>
    </location>
    <ligand>
        <name>NAD(+)</name>
        <dbReference type="ChEBI" id="CHEBI:57540"/>
    </ligand>
</feature>
<keyword evidence="7" id="KW-1208">Phospholipid metabolism</keyword>
<evidence type="ECO:0000256" key="3">
    <source>
        <dbReference type="ARBA" id="ARBA00023002"/>
    </source>
</evidence>
<organism evidence="15">
    <name type="scientific">Caldilinea aerophila</name>
    <dbReference type="NCBI Taxonomy" id="133453"/>
    <lineage>
        <taxon>Bacteria</taxon>
        <taxon>Bacillati</taxon>
        <taxon>Chloroflexota</taxon>
        <taxon>Caldilineae</taxon>
        <taxon>Caldilineales</taxon>
        <taxon>Caldilineaceae</taxon>
        <taxon>Caldilinea</taxon>
    </lineage>
</organism>
<evidence type="ECO:0000256" key="5">
    <source>
        <dbReference type="ARBA" id="ARBA00023098"/>
    </source>
</evidence>
<dbReference type="EC" id="1.1.1.94" evidence="12"/>
<feature type="binding site" evidence="9">
    <location>
        <position position="108"/>
    </location>
    <ligand>
        <name>substrate</name>
    </ligand>
</feature>
<dbReference type="Gene3D" id="1.10.1040.10">
    <property type="entry name" value="N-(1-d-carboxylethyl)-l-norvaline Dehydrogenase, domain 2"/>
    <property type="match status" value="1"/>
</dbReference>